<dbReference type="Proteomes" id="UP001054889">
    <property type="component" value="Unassembled WGS sequence"/>
</dbReference>
<reference evidence="2" key="1">
    <citation type="journal article" date="2018" name="DNA Res.">
        <title>Multiple hybrid de novo genome assembly of finger millet, an orphan allotetraploid crop.</title>
        <authorList>
            <person name="Hatakeyama M."/>
            <person name="Aluri S."/>
            <person name="Balachadran M.T."/>
            <person name="Sivarajan S.R."/>
            <person name="Patrignani A."/>
            <person name="Gruter S."/>
            <person name="Poveda L."/>
            <person name="Shimizu-Inatsugi R."/>
            <person name="Baeten J."/>
            <person name="Francoijs K.J."/>
            <person name="Nataraja K.N."/>
            <person name="Reddy Y.A.N."/>
            <person name="Phadnis S."/>
            <person name="Ravikumar R.L."/>
            <person name="Schlapbach R."/>
            <person name="Sreeman S.M."/>
            <person name="Shimizu K.K."/>
        </authorList>
    </citation>
    <scope>NUCLEOTIDE SEQUENCE</scope>
</reference>
<gene>
    <name evidence="2" type="primary">ga12410</name>
    <name evidence="2" type="ORF">PR202_ga12410</name>
</gene>
<protein>
    <recommendedName>
        <fullName evidence="1">Protein kinase domain-containing protein</fullName>
    </recommendedName>
</protein>
<dbReference type="GO" id="GO:0005524">
    <property type="term" value="F:ATP binding"/>
    <property type="evidence" value="ECO:0007669"/>
    <property type="project" value="InterPro"/>
</dbReference>
<dbReference type="CDD" id="cd21037">
    <property type="entry name" value="MLKL_NTD"/>
    <property type="match status" value="1"/>
</dbReference>
<evidence type="ECO:0000313" key="3">
    <source>
        <dbReference type="Proteomes" id="UP001054889"/>
    </source>
</evidence>
<comment type="caution">
    <text evidence="2">The sequence shown here is derived from an EMBL/GenBank/DDBJ whole genome shotgun (WGS) entry which is preliminary data.</text>
</comment>
<dbReference type="PROSITE" id="PS50011">
    <property type="entry name" value="PROTEIN_KINASE_DOM"/>
    <property type="match status" value="1"/>
</dbReference>
<dbReference type="EMBL" id="BQKI01000005">
    <property type="protein sequence ID" value="GJM95644.1"/>
    <property type="molecule type" value="Genomic_DNA"/>
</dbReference>
<dbReference type="InterPro" id="IPR011009">
    <property type="entry name" value="Kinase-like_dom_sf"/>
</dbReference>
<dbReference type="PANTHER" id="PTHR35832">
    <property type="entry name" value="OS12G0248400 PROTEIN-RELATED"/>
    <property type="match status" value="1"/>
</dbReference>
<evidence type="ECO:0000313" key="2">
    <source>
        <dbReference type="EMBL" id="GJM95644.1"/>
    </source>
</evidence>
<keyword evidence="3" id="KW-1185">Reference proteome</keyword>
<dbReference type="PANTHER" id="PTHR35832:SF9">
    <property type="entry name" value="OS12G0276800 PROTEIN"/>
    <property type="match status" value="1"/>
</dbReference>
<dbReference type="GO" id="GO:0004672">
    <property type="term" value="F:protein kinase activity"/>
    <property type="evidence" value="ECO:0007669"/>
    <property type="project" value="InterPro"/>
</dbReference>
<dbReference type="GO" id="GO:0007166">
    <property type="term" value="P:cell surface receptor signaling pathway"/>
    <property type="evidence" value="ECO:0007669"/>
    <property type="project" value="InterPro"/>
</dbReference>
<dbReference type="SUPFAM" id="SSF56112">
    <property type="entry name" value="Protein kinase-like (PK-like)"/>
    <property type="match status" value="1"/>
</dbReference>
<dbReference type="Gene3D" id="1.20.930.20">
    <property type="entry name" value="Adaptor protein Cbl, N-terminal domain"/>
    <property type="match status" value="1"/>
</dbReference>
<evidence type="ECO:0000259" key="1">
    <source>
        <dbReference type="PROSITE" id="PS50011"/>
    </source>
</evidence>
<organism evidence="2 3">
    <name type="scientific">Eleusine coracana subsp. coracana</name>
    <dbReference type="NCBI Taxonomy" id="191504"/>
    <lineage>
        <taxon>Eukaryota</taxon>
        <taxon>Viridiplantae</taxon>
        <taxon>Streptophyta</taxon>
        <taxon>Embryophyta</taxon>
        <taxon>Tracheophyta</taxon>
        <taxon>Spermatophyta</taxon>
        <taxon>Magnoliopsida</taxon>
        <taxon>Liliopsida</taxon>
        <taxon>Poales</taxon>
        <taxon>Poaceae</taxon>
        <taxon>PACMAD clade</taxon>
        <taxon>Chloridoideae</taxon>
        <taxon>Cynodonteae</taxon>
        <taxon>Eleusininae</taxon>
        <taxon>Eleusine</taxon>
    </lineage>
</organism>
<accession>A0AAV5CC07</accession>
<dbReference type="InterPro" id="IPR036537">
    <property type="entry name" value="Adaptor_Cbl_N_dom_sf"/>
</dbReference>
<dbReference type="Pfam" id="PF00069">
    <property type="entry name" value="Pkinase"/>
    <property type="match status" value="1"/>
</dbReference>
<name>A0AAV5CC07_ELECO</name>
<dbReference type="PROSITE" id="PS00108">
    <property type="entry name" value="PROTEIN_KINASE_ST"/>
    <property type="match status" value="1"/>
</dbReference>
<sequence>MMDPVGGVERIVKLALTLKDAADTVRQNKELCLEIRTRAVRVSSLLSLLPAESTVALMDEPAMRGALEDLEESLRRALELVAACQAERSTAACLLLLCTAGKQSRRLRKAQDDISQNVMTVIFATNVQVTVILTRNNPPPPPPHPLTVVELSGELPDGLVVAVKKFQHPLQISMTLIHDQINLCSEFQQKNVVKFLGYAVEEGNYFLVEEYMSRGNLNNIIGIWVSLFQIIRRTASGLHYLHNQHFIHLDLKPNNILLDSHMNPKITIGTATILGQGDDITQDAGTIASTL</sequence>
<reference evidence="2" key="2">
    <citation type="submission" date="2021-12" db="EMBL/GenBank/DDBJ databases">
        <title>Resequencing data analysis of finger millet.</title>
        <authorList>
            <person name="Hatakeyama M."/>
            <person name="Aluri S."/>
            <person name="Balachadran M.T."/>
            <person name="Sivarajan S.R."/>
            <person name="Poveda L."/>
            <person name="Shimizu-Inatsugi R."/>
            <person name="Schlapbach R."/>
            <person name="Sreeman S.M."/>
            <person name="Shimizu K.K."/>
        </authorList>
    </citation>
    <scope>NUCLEOTIDE SEQUENCE</scope>
</reference>
<proteinExistence type="predicted"/>
<dbReference type="Gene3D" id="1.10.510.10">
    <property type="entry name" value="Transferase(Phosphotransferase) domain 1"/>
    <property type="match status" value="1"/>
</dbReference>
<feature type="domain" description="Protein kinase" evidence="1">
    <location>
        <begin position="108"/>
        <end position="291"/>
    </location>
</feature>
<dbReference type="AlphaFoldDB" id="A0AAV5CC07"/>
<dbReference type="InterPro" id="IPR059179">
    <property type="entry name" value="MLKL-like_MCAfunc"/>
</dbReference>
<dbReference type="InterPro" id="IPR008271">
    <property type="entry name" value="Ser/Thr_kinase_AS"/>
</dbReference>
<dbReference type="InterPro" id="IPR000719">
    <property type="entry name" value="Prot_kinase_dom"/>
</dbReference>